<dbReference type="InterPro" id="IPR029064">
    <property type="entry name" value="Ribosomal_eL30-like_sf"/>
</dbReference>
<keyword evidence="2" id="KW-0687">Ribonucleoprotein</keyword>
<accession>A0A9E8M261</accession>
<reference evidence="4" key="1">
    <citation type="submission" date="2022-09" db="EMBL/GenBank/DDBJ databases">
        <title>Complete Genomes of Fervidibacillus albus and Fervidibacillus halotolerans isolated from tidal flat sediments.</title>
        <authorList>
            <person name="Kwon K.K."/>
            <person name="Yang S.-H."/>
            <person name="Park M.J."/>
            <person name="Oh H.-M."/>
        </authorList>
    </citation>
    <scope>NUCLEOTIDE SEQUENCE</scope>
    <source>
        <strain evidence="4">MEBiC13594</strain>
    </source>
</reference>
<evidence type="ECO:0000313" key="5">
    <source>
        <dbReference type="Proteomes" id="UP001164726"/>
    </source>
</evidence>
<dbReference type="NCBIfam" id="NF005825">
    <property type="entry name" value="PRK07714.1"/>
    <property type="match status" value="1"/>
</dbReference>
<dbReference type="GO" id="GO:0003723">
    <property type="term" value="F:RNA binding"/>
    <property type="evidence" value="ECO:0007669"/>
    <property type="project" value="InterPro"/>
</dbReference>
<dbReference type="PANTHER" id="PTHR11449">
    <property type="entry name" value="RIBOSOMAL PROTEIN L30"/>
    <property type="match status" value="1"/>
</dbReference>
<dbReference type="InterPro" id="IPR004038">
    <property type="entry name" value="Ribosomal_eL8/eL30/eS12/Gad45"/>
</dbReference>
<dbReference type="GO" id="GO:0005840">
    <property type="term" value="C:ribosome"/>
    <property type="evidence" value="ECO:0007669"/>
    <property type="project" value="UniProtKB-KW"/>
</dbReference>
<dbReference type="AlphaFoldDB" id="A0A9E8M261"/>
<evidence type="ECO:0000313" key="4">
    <source>
        <dbReference type="EMBL" id="WAA13565.1"/>
    </source>
</evidence>
<dbReference type="RefSeq" id="WP_275421745.1">
    <property type="nucleotide sequence ID" value="NZ_CP106877.1"/>
</dbReference>
<dbReference type="Gene3D" id="3.30.1330.30">
    <property type="match status" value="1"/>
</dbReference>
<evidence type="ECO:0000256" key="2">
    <source>
        <dbReference type="ARBA" id="ARBA00023274"/>
    </source>
</evidence>
<dbReference type="KEGG" id="fhl:OE105_05530"/>
<gene>
    <name evidence="4" type="ORF">OE105_05530</name>
</gene>
<dbReference type="GO" id="GO:1990904">
    <property type="term" value="C:ribonucleoprotein complex"/>
    <property type="evidence" value="ECO:0007669"/>
    <property type="project" value="UniProtKB-KW"/>
</dbReference>
<feature type="domain" description="Ribosomal protein eL8/eL30/eS12/Gadd45" evidence="3">
    <location>
        <begin position="5"/>
        <end position="95"/>
    </location>
</feature>
<organism evidence="4 5">
    <name type="scientific">Fervidibacillus halotolerans</name>
    <dbReference type="NCBI Taxonomy" id="2980027"/>
    <lineage>
        <taxon>Bacteria</taxon>
        <taxon>Bacillati</taxon>
        <taxon>Bacillota</taxon>
        <taxon>Bacilli</taxon>
        <taxon>Bacillales</taxon>
        <taxon>Bacillaceae</taxon>
        <taxon>Fervidibacillus</taxon>
    </lineage>
</organism>
<proteinExistence type="predicted"/>
<evidence type="ECO:0000256" key="1">
    <source>
        <dbReference type="ARBA" id="ARBA00022980"/>
    </source>
</evidence>
<sequence length="100" mass="11092">MVQEKWLSLLGLANRAGKIVTGEELVLKEIQKKRAKLVILTEDVSNLTSKRIKDKCSYYGIPVKQKGNRQMIGAAIGKHARVVVAVTDEGFSKKLLTLLD</sequence>
<evidence type="ECO:0000259" key="3">
    <source>
        <dbReference type="Pfam" id="PF01248"/>
    </source>
</evidence>
<dbReference type="SUPFAM" id="SSF55315">
    <property type="entry name" value="L30e-like"/>
    <property type="match status" value="1"/>
</dbReference>
<keyword evidence="5" id="KW-1185">Reference proteome</keyword>
<dbReference type="InterPro" id="IPR039109">
    <property type="entry name" value="Ribosomal_eL30-like"/>
</dbReference>
<protein>
    <submittedName>
        <fullName evidence="4">YlxQ family RNA-binding protein</fullName>
    </submittedName>
</protein>
<dbReference type="Pfam" id="PF01248">
    <property type="entry name" value="Ribosomal_L7Ae"/>
    <property type="match status" value="1"/>
</dbReference>
<keyword evidence="1" id="KW-0689">Ribosomal protein</keyword>
<name>A0A9E8M261_9BACI</name>
<dbReference type="EMBL" id="CP106877">
    <property type="protein sequence ID" value="WAA13565.1"/>
    <property type="molecule type" value="Genomic_DNA"/>
</dbReference>
<dbReference type="Proteomes" id="UP001164726">
    <property type="component" value="Chromosome"/>
</dbReference>